<reference evidence="17 18" key="1">
    <citation type="journal article" date="2017" name="BMC Biol.">
        <title>Genomic innovations, transcriptional plasticity and gene loss underlying the evolution and divergence of two highly polyphagous and invasive Helicoverpa pest species.</title>
        <authorList>
            <person name="Pearce S.L."/>
            <person name="Clarke D.F."/>
            <person name="East P.D."/>
            <person name="Elfekih S."/>
            <person name="Gordon K.H."/>
            <person name="Jermiin L.S."/>
            <person name="McGaughran A."/>
            <person name="Oakeshott J.G."/>
            <person name="Papanikolaou A."/>
            <person name="Perera O.P."/>
            <person name="Rane R.V."/>
            <person name="Richards S."/>
            <person name="Tay W.T."/>
            <person name="Walsh T.K."/>
            <person name="Anderson A."/>
            <person name="Anderson C.J."/>
            <person name="Asgari S."/>
            <person name="Board P.G."/>
            <person name="Bretschneider A."/>
            <person name="Campbell P.M."/>
            <person name="Chertemps T."/>
            <person name="Christeller J.T."/>
            <person name="Coppin C.W."/>
            <person name="Downes S.J."/>
            <person name="Duan G."/>
            <person name="Farnsworth C.A."/>
            <person name="Good R.T."/>
            <person name="Han L.B."/>
            <person name="Han Y.C."/>
            <person name="Hatje K."/>
            <person name="Horne I."/>
            <person name="Huang Y.P."/>
            <person name="Hughes D.S."/>
            <person name="Jacquin-Joly E."/>
            <person name="James W."/>
            <person name="Jhangiani S."/>
            <person name="Kollmar M."/>
            <person name="Kuwar S.S."/>
            <person name="Li S."/>
            <person name="Liu N.Y."/>
            <person name="Maibeche M.T."/>
            <person name="Miller J.R."/>
            <person name="Montagne N."/>
            <person name="Perry T."/>
            <person name="Qu J."/>
            <person name="Song S.V."/>
            <person name="Sutton G.G."/>
            <person name="Vogel H."/>
            <person name="Walenz B.P."/>
            <person name="Xu W."/>
            <person name="Zhang H.J."/>
            <person name="Zou Z."/>
            <person name="Batterham P."/>
            <person name="Edwards O.R."/>
            <person name="Feyereisen R."/>
            <person name="Gibbs R.A."/>
            <person name="Heckel D.G."/>
            <person name="McGrath A."/>
            <person name="Robin C."/>
            <person name="Scherer S.E."/>
            <person name="Worley K.C."/>
            <person name="Wu Y.D."/>
        </authorList>
    </citation>
    <scope>NUCLEOTIDE SEQUENCE [LARGE SCALE GENOMIC DNA]</scope>
    <source>
        <strain evidence="17">Harm_GR_Male_#8</strain>
        <tissue evidence="17">Whole organism</tissue>
    </source>
</reference>
<evidence type="ECO:0000256" key="15">
    <source>
        <dbReference type="SAM" id="SignalP"/>
    </source>
</evidence>
<dbReference type="GO" id="GO:0004181">
    <property type="term" value="F:metallocarboxypeptidase activity"/>
    <property type="evidence" value="ECO:0007669"/>
    <property type="project" value="InterPro"/>
</dbReference>
<dbReference type="PROSITE" id="PS52035">
    <property type="entry name" value="PEPTIDASE_M14"/>
    <property type="match status" value="1"/>
</dbReference>
<accession>A0A2W1BNR4</accession>
<keyword evidence="6" id="KW-0645">Protease</keyword>
<keyword evidence="8 15" id="KW-0732">Signal</keyword>
<evidence type="ECO:0000256" key="5">
    <source>
        <dbReference type="ARBA" id="ARBA00022645"/>
    </source>
</evidence>
<dbReference type="AlphaFoldDB" id="A0A2W1BNR4"/>
<evidence type="ECO:0000256" key="9">
    <source>
        <dbReference type="ARBA" id="ARBA00022801"/>
    </source>
</evidence>
<dbReference type="GO" id="GO:0008270">
    <property type="term" value="F:zinc ion binding"/>
    <property type="evidence" value="ECO:0007669"/>
    <property type="project" value="InterPro"/>
</dbReference>
<dbReference type="InterPro" id="IPR036990">
    <property type="entry name" value="M14A-like_propep"/>
</dbReference>
<dbReference type="PANTHER" id="PTHR11705:SF153">
    <property type="entry name" value="ZINC CARBOXYPEPTIDASE A 1-LIKE PROTEIN"/>
    <property type="match status" value="1"/>
</dbReference>
<dbReference type="InterPro" id="IPR003146">
    <property type="entry name" value="M14A_act_pep"/>
</dbReference>
<evidence type="ECO:0000256" key="3">
    <source>
        <dbReference type="ARBA" id="ARBA00005988"/>
    </source>
</evidence>
<dbReference type="Pfam" id="PF02244">
    <property type="entry name" value="Propep_M14"/>
    <property type="match status" value="1"/>
</dbReference>
<keyword evidence="4" id="KW-0964">Secreted</keyword>
<evidence type="ECO:0000256" key="6">
    <source>
        <dbReference type="ARBA" id="ARBA00022670"/>
    </source>
</evidence>
<keyword evidence="9" id="KW-0378">Hydrolase</keyword>
<evidence type="ECO:0000256" key="1">
    <source>
        <dbReference type="ARBA" id="ARBA00001947"/>
    </source>
</evidence>
<name>A0A2W1BNR4_HELAM</name>
<keyword evidence="12" id="KW-1015">Disulfide bond</keyword>
<evidence type="ECO:0000313" key="17">
    <source>
        <dbReference type="EMBL" id="PZC75274.1"/>
    </source>
</evidence>
<dbReference type="GO" id="GO:0006508">
    <property type="term" value="P:proteolysis"/>
    <property type="evidence" value="ECO:0007669"/>
    <property type="project" value="UniProtKB-KW"/>
</dbReference>
<keyword evidence="10" id="KW-0862">Zinc</keyword>
<keyword evidence="18" id="KW-1185">Reference proteome</keyword>
<feature type="active site" description="Proton donor/acceptor" evidence="14">
    <location>
        <position position="375"/>
    </location>
</feature>
<keyword evidence="5" id="KW-0121">Carboxypeptidase</keyword>
<keyword evidence="7" id="KW-0479">Metal-binding</keyword>
<evidence type="ECO:0000256" key="11">
    <source>
        <dbReference type="ARBA" id="ARBA00023049"/>
    </source>
</evidence>
<dbReference type="GO" id="GO:0005615">
    <property type="term" value="C:extracellular space"/>
    <property type="evidence" value="ECO:0007669"/>
    <property type="project" value="TreeGrafter"/>
</dbReference>
<dbReference type="CDD" id="cd03860">
    <property type="entry name" value="M14_CP_A-B_like"/>
    <property type="match status" value="1"/>
</dbReference>
<dbReference type="Gene3D" id="3.30.70.340">
    <property type="entry name" value="Metallocarboxypeptidase-like"/>
    <property type="match status" value="1"/>
</dbReference>
<dbReference type="FunFam" id="3.40.630.10:FF:000040">
    <property type="entry name" value="zinc carboxypeptidase"/>
    <property type="match status" value="1"/>
</dbReference>
<organism evidence="17 18">
    <name type="scientific">Helicoverpa armigera</name>
    <name type="common">Cotton bollworm</name>
    <name type="synonym">Heliothis armigera</name>
    <dbReference type="NCBI Taxonomy" id="29058"/>
    <lineage>
        <taxon>Eukaryota</taxon>
        <taxon>Metazoa</taxon>
        <taxon>Ecdysozoa</taxon>
        <taxon>Arthropoda</taxon>
        <taxon>Hexapoda</taxon>
        <taxon>Insecta</taxon>
        <taxon>Pterygota</taxon>
        <taxon>Neoptera</taxon>
        <taxon>Endopterygota</taxon>
        <taxon>Lepidoptera</taxon>
        <taxon>Glossata</taxon>
        <taxon>Ditrysia</taxon>
        <taxon>Noctuoidea</taxon>
        <taxon>Noctuidae</taxon>
        <taxon>Heliothinae</taxon>
        <taxon>Helicoverpa</taxon>
    </lineage>
</organism>
<dbReference type="PRINTS" id="PR00765">
    <property type="entry name" value="CRBOXYPTASEA"/>
</dbReference>
<evidence type="ECO:0000256" key="8">
    <source>
        <dbReference type="ARBA" id="ARBA00022729"/>
    </source>
</evidence>
<comment type="subcellular location">
    <subcellularLocation>
        <location evidence="2">Secreted</location>
    </subcellularLocation>
</comment>
<evidence type="ECO:0000256" key="12">
    <source>
        <dbReference type="ARBA" id="ARBA00023157"/>
    </source>
</evidence>
<feature type="chain" id="PRO_5015978429" description="Peptidase M14 domain-containing protein" evidence="15">
    <location>
        <begin position="19"/>
        <end position="542"/>
    </location>
</feature>
<evidence type="ECO:0000313" key="18">
    <source>
        <dbReference type="Proteomes" id="UP000249218"/>
    </source>
</evidence>
<dbReference type="Gene3D" id="3.40.630.10">
    <property type="entry name" value="Zn peptidases"/>
    <property type="match status" value="2"/>
</dbReference>
<dbReference type="InterPro" id="IPR000834">
    <property type="entry name" value="Peptidase_M14"/>
</dbReference>
<evidence type="ECO:0000256" key="10">
    <source>
        <dbReference type="ARBA" id="ARBA00022833"/>
    </source>
</evidence>
<evidence type="ECO:0000259" key="16">
    <source>
        <dbReference type="PROSITE" id="PS52035"/>
    </source>
</evidence>
<gene>
    <name evidence="17" type="primary">HaOG206506</name>
    <name evidence="17" type="ORF">B5X24_HaOG206506</name>
</gene>
<dbReference type="SUPFAM" id="SSF54897">
    <property type="entry name" value="Protease propeptides/inhibitors"/>
    <property type="match status" value="1"/>
</dbReference>
<evidence type="ECO:0000256" key="4">
    <source>
        <dbReference type="ARBA" id="ARBA00022525"/>
    </source>
</evidence>
<evidence type="ECO:0000256" key="13">
    <source>
        <dbReference type="ARBA" id="ARBA00057299"/>
    </source>
</evidence>
<dbReference type="PANTHER" id="PTHR11705">
    <property type="entry name" value="PROTEASE FAMILY M14 CARBOXYPEPTIDASE A,B"/>
    <property type="match status" value="1"/>
</dbReference>
<dbReference type="Pfam" id="PF00246">
    <property type="entry name" value="Peptidase_M14"/>
    <property type="match status" value="2"/>
</dbReference>
<evidence type="ECO:0000256" key="7">
    <source>
        <dbReference type="ARBA" id="ARBA00022723"/>
    </source>
</evidence>
<evidence type="ECO:0000256" key="2">
    <source>
        <dbReference type="ARBA" id="ARBA00004613"/>
    </source>
</evidence>
<dbReference type="EMBL" id="KZ150003">
    <property type="protein sequence ID" value="PZC75274.1"/>
    <property type="molecule type" value="Genomic_DNA"/>
</dbReference>
<feature type="signal peptide" evidence="15">
    <location>
        <begin position="1"/>
        <end position="18"/>
    </location>
</feature>
<comment type="function">
    <text evidence="13">Involved in the digestion of the blood meal.</text>
</comment>
<dbReference type="PROSITE" id="PS51257">
    <property type="entry name" value="PROKAR_LIPOPROTEIN"/>
    <property type="match status" value="1"/>
</dbReference>
<sequence>MSLKIIPIISILILSVACEPFRFDNYTLYKVLPKNLEEIKILEDLQNSGADFDFWDDPVPTADYINVLSKPELKNDLEGFLAAQGIDFVITLPNIQELIDNEKKKRYTRSNVKTMEWDDYYTLEDIYDWLDDLAKAFPDVVSTIVGGTSHEGRIIKGVKISHGPGRRAVFIESGIHAREWIAPATANYVINQLLYSNDEETKAAAREFDWYIFPVTNPDGYIWTHVGYRLWRKNRRKFGDEYGVDLNRNWNDNWLVIGASSNPASNTYAGPGPFSEMETRTLATYIANMADKIDLYLSFHSSGQILLLPFGNTTEPLANYYDAMKIGRRALGALAFRHGTQYTIGNIAEAIYFAAGTSVDWVKERLKIPLSYCYELRDRGVYGHLLPPDQILPTGEETMDSIIEMVWQAKRFGYMKASNATALKISMKIGRRALGALAFRHGTQYTIGNIAEAIYFAAGTSVDWVKERLKIPLSYCYELRDRGVYGHLLPPDQILPTGEETMDSIIEMVWQAKRFGYMKASNATALKISVLLYLAAIVKLFF</sequence>
<comment type="cofactor">
    <cofactor evidence="1">
        <name>Zn(2+)</name>
        <dbReference type="ChEBI" id="CHEBI:29105"/>
    </cofactor>
</comment>
<feature type="domain" description="Peptidase M14" evidence="16">
    <location>
        <begin position="119"/>
        <end position="409"/>
    </location>
</feature>
<dbReference type="SUPFAM" id="SSF53187">
    <property type="entry name" value="Zn-dependent exopeptidases"/>
    <property type="match status" value="2"/>
</dbReference>
<protein>
    <recommendedName>
        <fullName evidence="16">Peptidase M14 domain-containing protein</fullName>
    </recommendedName>
</protein>
<dbReference type="Proteomes" id="UP000249218">
    <property type="component" value="Unassembled WGS sequence"/>
</dbReference>
<keyword evidence="11" id="KW-0482">Metalloprotease</keyword>
<dbReference type="OrthoDB" id="3626597at2759"/>
<comment type="similarity">
    <text evidence="3 14">Belongs to the peptidase M14 family.</text>
</comment>
<evidence type="ECO:0000256" key="14">
    <source>
        <dbReference type="PROSITE-ProRule" id="PRU01379"/>
    </source>
</evidence>
<dbReference type="SMART" id="SM00631">
    <property type="entry name" value="Zn_pept"/>
    <property type="match status" value="1"/>
</dbReference>
<proteinExistence type="inferred from homology"/>